<dbReference type="AlphaFoldDB" id="A0A2W4QWJ9"/>
<accession>A0A2W4QWJ9</accession>
<dbReference type="InterPro" id="IPR008538">
    <property type="entry name" value="Uma2"/>
</dbReference>
<feature type="domain" description="Putative restriction endonuclease" evidence="1">
    <location>
        <begin position="17"/>
        <end position="174"/>
    </location>
</feature>
<dbReference type="EMBL" id="QJPH01000380">
    <property type="protein sequence ID" value="PZN75653.1"/>
    <property type="molecule type" value="Genomic_DNA"/>
</dbReference>
<dbReference type="PANTHER" id="PTHR35400:SF1">
    <property type="entry name" value="SLR1083 PROTEIN"/>
    <property type="match status" value="1"/>
</dbReference>
<dbReference type="Gene3D" id="3.90.1570.10">
    <property type="entry name" value="tt1808, chain A"/>
    <property type="match status" value="1"/>
</dbReference>
<sequence length="190" mass="22002">MPAVAAFSPQRHRLTVDQYYRMAEAGIFKEDDRVELIEGEIIDMPPIGIDHAYFVNRLTSLFIQSVGLQANVSSQNPIRLNSRSEPQPDIALLRYREDFYRHTRPGPKDILLLVEVSDTTLRYDTEVKLPLYARHEIPEVWIVDLEHQRLEVFRRPEGGVYVEMFSPNRDETIAPIGLVEANVNLRNLFI</sequence>
<dbReference type="Pfam" id="PF05685">
    <property type="entry name" value="Uma2"/>
    <property type="match status" value="1"/>
</dbReference>
<name>A0A2W4QWJ9_9GAMM</name>
<organism evidence="2 3">
    <name type="scientific">Candidatus Methylumidiphilus alinenensis</name>
    <dbReference type="NCBI Taxonomy" id="2202197"/>
    <lineage>
        <taxon>Bacteria</taxon>
        <taxon>Pseudomonadati</taxon>
        <taxon>Pseudomonadota</taxon>
        <taxon>Gammaproteobacteria</taxon>
        <taxon>Methylococcales</taxon>
        <taxon>Candidatus Methylumidiphilus</taxon>
    </lineage>
</organism>
<reference evidence="2 3" key="1">
    <citation type="journal article" date="2018" name="Aquat. Microb. Ecol.">
        <title>Gammaproteobacterial methanotrophs dominate.</title>
        <authorList>
            <person name="Rissanen A.J."/>
            <person name="Saarenheimo J."/>
            <person name="Tiirola M."/>
            <person name="Peura S."/>
            <person name="Aalto S.L."/>
            <person name="Karvinen A."/>
            <person name="Nykanen H."/>
        </authorList>
    </citation>
    <scope>NUCLEOTIDE SEQUENCE [LARGE SCALE GENOMIC DNA]</scope>
    <source>
        <strain evidence="2">AMbin10</strain>
    </source>
</reference>
<gene>
    <name evidence="2" type="ORF">DM484_18170</name>
</gene>
<evidence type="ECO:0000313" key="2">
    <source>
        <dbReference type="EMBL" id="PZN75653.1"/>
    </source>
</evidence>
<dbReference type="PANTHER" id="PTHR35400">
    <property type="entry name" value="SLR1083 PROTEIN"/>
    <property type="match status" value="1"/>
</dbReference>
<dbReference type="InterPro" id="IPR011335">
    <property type="entry name" value="Restrct_endonuc-II-like"/>
</dbReference>
<dbReference type="CDD" id="cd06260">
    <property type="entry name" value="DUF820-like"/>
    <property type="match status" value="1"/>
</dbReference>
<protein>
    <recommendedName>
        <fullName evidence="1">Putative restriction endonuclease domain-containing protein</fullName>
    </recommendedName>
</protein>
<comment type="caution">
    <text evidence="2">The sequence shown here is derived from an EMBL/GenBank/DDBJ whole genome shotgun (WGS) entry which is preliminary data.</text>
</comment>
<dbReference type="InterPro" id="IPR012296">
    <property type="entry name" value="Nuclease_put_TT1808"/>
</dbReference>
<dbReference type="SUPFAM" id="SSF52980">
    <property type="entry name" value="Restriction endonuclease-like"/>
    <property type="match status" value="1"/>
</dbReference>
<evidence type="ECO:0000259" key="1">
    <source>
        <dbReference type="Pfam" id="PF05685"/>
    </source>
</evidence>
<evidence type="ECO:0000313" key="3">
    <source>
        <dbReference type="Proteomes" id="UP000249396"/>
    </source>
</evidence>
<dbReference type="Proteomes" id="UP000249396">
    <property type="component" value="Unassembled WGS sequence"/>
</dbReference>
<proteinExistence type="predicted"/>